<comment type="similarity">
    <text evidence="2 6">Belongs to the anelloviridae capsid protein family.</text>
</comment>
<feature type="region of interest" description="Disordered" evidence="7">
    <location>
        <begin position="575"/>
        <end position="599"/>
    </location>
</feature>
<keyword evidence="4 6" id="KW-0167">Capsid protein</keyword>
<evidence type="ECO:0000256" key="1">
    <source>
        <dbReference type="ARBA" id="ARBA00004328"/>
    </source>
</evidence>
<evidence type="ECO:0000256" key="5">
    <source>
        <dbReference type="ARBA" id="ARBA00022844"/>
    </source>
</evidence>
<proteinExistence type="inferred from homology"/>
<sequence>MAFWWRRRRKPWFARWKRRSYRKRWPRRRRKPRYYKRRRARRTYKRRRTRRTKVRRKKQKIPLFQWQPDSINKCHIKGHSALIIGCEGKQMDCYTTEKNLYVPPKVPYGGGFAVEKYTLNYLYEEYIFQNNIWTKSNINKDLCRYLYVKFTIFRHPETDFVVAYNRQPPFDLSKWTYPATHPHMLLLTKHKKVILSTASKANAKYKTKMLVKPPKQMITKWFFTKEFSKYPLLLLQASAMNLRYSFLSASNENMQVNIASLNPYFYQNTDWAQKKPDTKGYIPVTGLAKGLQYTVKLKTGATKDEQMPDTAYSTYDGSVNYITGWFNPNFMRSIKLKWNGQPAALYAMVYGRYNPVIDNGRGNKIYIISTLADHWGPPEHDKMVLLEDVPLWLGVWGYISYLKTVKPEDWLLTSLVVLESKYIKCYNMIGACTRWAPIDKEYMDGVKPYDQVVTEQDKKRWYPNYKWQLKTLNAIAQCGPFVPQYGEEKYSTWELKIGYDFCFKWGGPAMPEQDVKNPQELKVYDVPDKQFGRIQITNPAKQATETIFHPWDYRRGFIKEKALKRMCQHLETDTEFALSSEEDTPPEKKRKGAALQNPQEETQEIQSCLRYLCEENTCQEQTDNLKQLIHQQQQQQQQLKYSILKLLFDLKEKQKILQMQTGVLE</sequence>
<comment type="function">
    <text evidence="6">Self-assembles to form an icosahedral capsid.</text>
</comment>
<evidence type="ECO:0000256" key="3">
    <source>
        <dbReference type="ARBA" id="ARBA00022431"/>
    </source>
</evidence>
<organism evidence="8">
    <name type="scientific">Gammatorquevirus homidi7</name>
    <dbReference type="NCBI Taxonomy" id="3048392"/>
    <lineage>
        <taxon>Viruses</taxon>
        <taxon>Monodnaviria</taxon>
        <taxon>Shotokuvirae</taxon>
        <taxon>Commensaviricota</taxon>
        <taxon>Cardeaviricetes</taxon>
        <taxon>Sanitavirales</taxon>
        <taxon>Anelloviridae</taxon>
        <taxon>Gammatorquevirus</taxon>
    </lineage>
</organism>
<dbReference type="InterPro" id="IPR004219">
    <property type="entry name" value="TTvirus_Unk"/>
</dbReference>
<name>A0AAU7STQ5_9VIRU</name>
<evidence type="ECO:0000256" key="4">
    <source>
        <dbReference type="ARBA" id="ARBA00022561"/>
    </source>
</evidence>
<keyword evidence="5 6" id="KW-0946">Virion</keyword>
<evidence type="ECO:0000256" key="2">
    <source>
        <dbReference type="ARBA" id="ARBA00006131"/>
    </source>
</evidence>
<dbReference type="EMBL" id="PP857104">
    <property type="protein sequence ID" value="XBU06651.1"/>
    <property type="molecule type" value="Genomic_DNA"/>
</dbReference>
<comment type="subcellular location">
    <subcellularLocation>
        <location evidence="1 6">Virion</location>
    </subcellularLocation>
</comment>
<accession>A0AAU7STQ5</accession>
<reference evidence="8" key="1">
    <citation type="submission" date="2024-05" db="EMBL/GenBank/DDBJ databases">
        <authorList>
            <person name="Laubscher F."/>
            <person name="Chudzinski V."/>
            <person name="Cordey S."/>
            <person name="Hosszu-Fellous K."/>
            <person name="Kaiser L."/>
        </authorList>
    </citation>
    <scope>NUCLEOTIDE SEQUENCE</scope>
    <source>
        <strain evidence="8">1212D4-11</strain>
    </source>
</reference>
<evidence type="ECO:0000256" key="7">
    <source>
        <dbReference type="SAM" id="MobiDB-lite"/>
    </source>
</evidence>
<keyword evidence="3 6" id="KW-1140">T=1 icosahedral capsid protein</keyword>
<evidence type="ECO:0000313" key="8">
    <source>
        <dbReference type="EMBL" id="XBU06651.1"/>
    </source>
</evidence>
<dbReference type="GO" id="GO:0039615">
    <property type="term" value="C:T=1 icosahedral viral capsid"/>
    <property type="evidence" value="ECO:0007669"/>
    <property type="project" value="UniProtKB-UniRule"/>
</dbReference>
<evidence type="ECO:0000256" key="6">
    <source>
        <dbReference type="RuleBase" id="RU361230"/>
    </source>
</evidence>
<dbReference type="Pfam" id="PF02956">
    <property type="entry name" value="TT_ORF1"/>
    <property type="match status" value="1"/>
</dbReference>
<protein>
    <recommendedName>
        <fullName evidence="6">Capsid protein</fullName>
    </recommendedName>
</protein>